<feature type="transmembrane region" description="Helical" evidence="1">
    <location>
        <begin position="74"/>
        <end position="95"/>
    </location>
</feature>
<feature type="transmembrane region" description="Helical" evidence="1">
    <location>
        <begin position="41"/>
        <end position="62"/>
    </location>
</feature>
<evidence type="ECO:0000313" key="2">
    <source>
        <dbReference type="EMBL" id="GFG98541.1"/>
    </source>
</evidence>
<reference evidence="2 3" key="1">
    <citation type="journal article" date="2019" name="Emerg. Microbes Infect.">
        <title>Comprehensive subspecies identification of 175 nontuberculous mycobacteria species based on 7547 genomic profiles.</title>
        <authorList>
            <person name="Matsumoto Y."/>
            <person name="Kinjo T."/>
            <person name="Motooka D."/>
            <person name="Nabeya D."/>
            <person name="Jung N."/>
            <person name="Uechi K."/>
            <person name="Horii T."/>
            <person name="Iida T."/>
            <person name="Fujita J."/>
            <person name="Nakamura S."/>
        </authorList>
    </citation>
    <scope>NUCLEOTIDE SEQUENCE [LARGE SCALE GENOMIC DNA]</scope>
    <source>
        <strain evidence="2 3">JCM 30726</strain>
    </source>
</reference>
<name>A0A7I9ZC54_9MYCO</name>
<dbReference type="EMBL" id="BLLA01000001">
    <property type="protein sequence ID" value="GFG98541.1"/>
    <property type="molecule type" value="Genomic_DNA"/>
</dbReference>
<keyword evidence="1" id="KW-1133">Transmembrane helix</keyword>
<feature type="transmembrane region" description="Helical" evidence="1">
    <location>
        <begin position="12"/>
        <end position="35"/>
    </location>
</feature>
<accession>A0A7I9ZC54</accession>
<keyword evidence="3" id="KW-1185">Reference proteome</keyword>
<sequence>MTGEPTISALPFRYGPVTFLVATLHVFVVELATWLFTPYSIVFVLPVVLVYLAISAFLAWAWPSGLVGQLGRGMFIGSLSGPLSLIIFGAAWAIAQAIGPV</sequence>
<dbReference type="Proteomes" id="UP000465301">
    <property type="component" value="Unassembled WGS sequence"/>
</dbReference>
<evidence type="ECO:0000313" key="3">
    <source>
        <dbReference type="Proteomes" id="UP000465301"/>
    </source>
</evidence>
<protein>
    <submittedName>
        <fullName evidence="2">Uncharacterized protein</fullName>
    </submittedName>
</protein>
<dbReference type="AlphaFoldDB" id="A0A7I9ZC54"/>
<comment type="caution">
    <text evidence="2">The sequence shown here is derived from an EMBL/GenBank/DDBJ whole genome shotgun (WGS) entry which is preliminary data.</text>
</comment>
<gene>
    <name evidence="2" type="ORF">MTIM_44200</name>
</gene>
<proteinExistence type="predicted"/>
<keyword evidence="1" id="KW-0472">Membrane</keyword>
<dbReference type="RefSeq" id="WP_163713915.1">
    <property type="nucleotide sequence ID" value="NZ_BLLA01000001.1"/>
</dbReference>
<organism evidence="2 3">
    <name type="scientific">Mycobacterium timonense</name>
    <dbReference type="NCBI Taxonomy" id="701043"/>
    <lineage>
        <taxon>Bacteria</taxon>
        <taxon>Bacillati</taxon>
        <taxon>Actinomycetota</taxon>
        <taxon>Actinomycetes</taxon>
        <taxon>Mycobacteriales</taxon>
        <taxon>Mycobacteriaceae</taxon>
        <taxon>Mycobacterium</taxon>
        <taxon>Mycobacterium avium complex (MAC)</taxon>
    </lineage>
</organism>
<keyword evidence="1" id="KW-0812">Transmembrane</keyword>
<evidence type="ECO:0000256" key="1">
    <source>
        <dbReference type="SAM" id="Phobius"/>
    </source>
</evidence>